<feature type="domain" description="CorA-like transporter" evidence="1">
    <location>
        <begin position="44"/>
        <end position="111"/>
    </location>
</feature>
<protein>
    <recommendedName>
        <fullName evidence="1">CorA-like transporter domain-containing protein</fullName>
    </recommendedName>
</protein>
<dbReference type="AlphaFoldDB" id="A0A6A6TI69"/>
<proteinExistence type="predicted"/>
<evidence type="ECO:0000313" key="3">
    <source>
        <dbReference type="Proteomes" id="UP000799324"/>
    </source>
</evidence>
<gene>
    <name evidence="2" type="ORF">K491DRAFT_755154</name>
</gene>
<reference evidence="2" key="1">
    <citation type="journal article" date="2020" name="Stud. Mycol.">
        <title>101 Dothideomycetes genomes: a test case for predicting lifestyles and emergence of pathogens.</title>
        <authorList>
            <person name="Haridas S."/>
            <person name="Albert R."/>
            <person name="Binder M."/>
            <person name="Bloem J."/>
            <person name="Labutti K."/>
            <person name="Salamov A."/>
            <person name="Andreopoulos B."/>
            <person name="Baker S."/>
            <person name="Barry K."/>
            <person name="Bills G."/>
            <person name="Bluhm B."/>
            <person name="Cannon C."/>
            <person name="Castanera R."/>
            <person name="Culley D."/>
            <person name="Daum C."/>
            <person name="Ezra D."/>
            <person name="Gonzalez J."/>
            <person name="Henrissat B."/>
            <person name="Kuo A."/>
            <person name="Liang C."/>
            <person name="Lipzen A."/>
            <person name="Lutzoni F."/>
            <person name="Magnuson J."/>
            <person name="Mondo S."/>
            <person name="Nolan M."/>
            <person name="Ohm R."/>
            <person name="Pangilinan J."/>
            <person name="Park H.-J."/>
            <person name="Ramirez L."/>
            <person name="Alfaro M."/>
            <person name="Sun H."/>
            <person name="Tritt A."/>
            <person name="Yoshinaga Y."/>
            <person name="Zwiers L.-H."/>
            <person name="Turgeon B."/>
            <person name="Goodwin S."/>
            <person name="Spatafora J."/>
            <person name="Crous P."/>
            <person name="Grigoriev I."/>
        </authorList>
    </citation>
    <scope>NUCLEOTIDE SEQUENCE</scope>
    <source>
        <strain evidence="2">CBS 122681</strain>
    </source>
</reference>
<dbReference type="Proteomes" id="UP000799324">
    <property type="component" value="Unassembled WGS sequence"/>
</dbReference>
<organism evidence="2 3">
    <name type="scientific">Lophiostoma macrostomum CBS 122681</name>
    <dbReference type="NCBI Taxonomy" id="1314788"/>
    <lineage>
        <taxon>Eukaryota</taxon>
        <taxon>Fungi</taxon>
        <taxon>Dikarya</taxon>
        <taxon>Ascomycota</taxon>
        <taxon>Pezizomycotina</taxon>
        <taxon>Dothideomycetes</taxon>
        <taxon>Pleosporomycetidae</taxon>
        <taxon>Pleosporales</taxon>
        <taxon>Lophiostomataceae</taxon>
        <taxon>Lophiostoma</taxon>
    </lineage>
</organism>
<evidence type="ECO:0000313" key="2">
    <source>
        <dbReference type="EMBL" id="KAF2659610.1"/>
    </source>
</evidence>
<dbReference type="Pfam" id="PF26616">
    <property type="entry name" value="CorA-like"/>
    <property type="match status" value="2"/>
</dbReference>
<evidence type="ECO:0000259" key="1">
    <source>
        <dbReference type="Pfam" id="PF26616"/>
    </source>
</evidence>
<sequence>MTLGRQTYTFETGMIKTEALATTGSKVTMSSCVIWVITQAAVLRQAEHSFIYADLSIKRLKVTPRVLRRLLSFHQVMSRFIDFLSVFGRPPQSRELGFSGFYQQTNITPSLAAAQPNAQQQQQQQQQATVNMSQNFPSMMASRPTAVTNLGRSGSQIQMCYNLKRVARTRGTPEDSFQKQKWSIQQNEFHHQLDIVEGNALWINAKGRLDDYRNDVLDMTGGLSGQPKELTFCTRAECFRSSLTVHLMNCYWACNDWRGYVIYLEQAVEETTRPIVIGPWFTEELTLETLQNVQNYEEKSNLAGMIIETNIEVMAALRNYYRELGLDKNFDMKSECDETMVAFVQQMTELIHTFEVQRRRLRLLVETTENRKTLVRLLRSSLLAVIAHIIKLLQKLQSRATKNMEEITTMSYQEAVTMKIITVGTFVFLPATFVSVSFPFPHARAED</sequence>
<dbReference type="EMBL" id="MU004305">
    <property type="protein sequence ID" value="KAF2659610.1"/>
    <property type="molecule type" value="Genomic_DNA"/>
</dbReference>
<accession>A0A6A6TI69</accession>
<dbReference type="OrthoDB" id="5396681at2759"/>
<keyword evidence="3" id="KW-1185">Reference proteome</keyword>
<feature type="domain" description="CorA-like transporter" evidence="1">
    <location>
        <begin position="121"/>
        <end position="274"/>
    </location>
</feature>
<dbReference type="InterPro" id="IPR058257">
    <property type="entry name" value="CorA-like_dom"/>
</dbReference>
<name>A0A6A6TI69_9PLEO</name>